<protein>
    <submittedName>
        <fullName evidence="1">N-acylphosphatidylethanolamine synthase-like</fullName>
    </submittedName>
</protein>
<keyword evidence="2" id="KW-1185">Reference proteome</keyword>
<accession>A0A392P5A4</accession>
<dbReference type="Proteomes" id="UP000265520">
    <property type="component" value="Unassembled WGS sequence"/>
</dbReference>
<feature type="non-terminal residue" evidence="1">
    <location>
        <position position="86"/>
    </location>
</feature>
<evidence type="ECO:0000313" key="1">
    <source>
        <dbReference type="EMBL" id="MCI07241.1"/>
    </source>
</evidence>
<comment type="caution">
    <text evidence="1">The sequence shown here is derived from an EMBL/GenBank/DDBJ whole genome shotgun (WGS) entry which is preliminary data.</text>
</comment>
<evidence type="ECO:0000313" key="2">
    <source>
        <dbReference type="Proteomes" id="UP000265520"/>
    </source>
</evidence>
<dbReference type="EMBL" id="LXQA010064696">
    <property type="protein sequence ID" value="MCI07241.1"/>
    <property type="molecule type" value="Genomic_DNA"/>
</dbReference>
<reference evidence="1 2" key="1">
    <citation type="journal article" date="2018" name="Front. Plant Sci.">
        <title>Red Clover (Trifolium pratense) and Zigzag Clover (T. medium) - A Picture of Genomic Similarities and Differences.</title>
        <authorList>
            <person name="Dluhosova J."/>
            <person name="Istvanek J."/>
            <person name="Nedelnik J."/>
            <person name="Repkova J."/>
        </authorList>
    </citation>
    <scope>NUCLEOTIDE SEQUENCE [LARGE SCALE GENOMIC DNA]</scope>
    <source>
        <strain evidence="2">cv. 10/8</strain>
        <tissue evidence="1">Leaf</tissue>
    </source>
</reference>
<sequence length="86" mass="10052">MPEKYMFGRRPPIPLWNKKINMIIGDPIEFDLPAMSEEAIARSRNNSFPTIGWPRTSDGLDEAAQRYLYTTVSEKIRVAMERLRCY</sequence>
<proteinExistence type="predicted"/>
<organism evidence="1 2">
    <name type="scientific">Trifolium medium</name>
    <dbReference type="NCBI Taxonomy" id="97028"/>
    <lineage>
        <taxon>Eukaryota</taxon>
        <taxon>Viridiplantae</taxon>
        <taxon>Streptophyta</taxon>
        <taxon>Embryophyta</taxon>
        <taxon>Tracheophyta</taxon>
        <taxon>Spermatophyta</taxon>
        <taxon>Magnoliopsida</taxon>
        <taxon>eudicotyledons</taxon>
        <taxon>Gunneridae</taxon>
        <taxon>Pentapetalae</taxon>
        <taxon>rosids</taxon>
        <taxon>fabids</taxon>
        <taxon>Fabales</taxon>
        <taxon>Fabaceae</taxon>
        <taxon>Papilionoideae</taxon>
        <taxon>50 kb inversion clade</taxon>
        <taxon>NPAAA clade</taxon>
        <taxon>Hologalegina</taxon>
        <taxon>IRL clade</taxon>
        <taxon>Trifolieae</taxon>
        <taxon>Trifolium</taxon>
    </lineage>
</organism>
<name>A0A392P5A4_9FABA</name>
<dbReference type="AlphaFoldDB" id="A0A392P5A4"/>